<gene>
    <name evidence="1" type="ORF">PWN146_04368</name>
</gene>
<dbReference type="AlphaFoldDB" id="A0A1C3HKT2"/>
<evidence type="ECO:0000313" key="1">
    <source>
        <dbReference type="EMBL" id="SAY45632.1"/>
    </source>
</evidence>
<proteinExistence type="predicted"/>
<organism evidence="1">
    <name type="scientific">Serratia marcescens</name>
    <dbReference type="NCBI Taxonomy" id="615"/>
    <lineage>
        <taxon>Bacteria</taxon>
        <taxon>Pseudomonadati</taxon>
        <taxon>Pseudomonadota</taxon>
        <taxon>Gammaproteobacteria</taxon>
        <taxon>Enterobacterales</taxon>
        <taxon>Yersiniaceae</taxon>
        <taxon>Serratia</taxon>
    </lineage>
</organism>
<sequence>MASMRITISLLFEKSLNKFNHFFGYFCSDFKKHLVNREWRLRGWDLKTNKRGSIIVTDKPPFYCIEVIHIFVEQNRTPYCA</sequence>
<accession>A0A1C3HKT2</accession>
<reference evidence="1" key="1">
    <citation type="submission" date="2016-05" db="EMBL/GenBank/DDBJ databases">
        <authorList>
            <person name="Cock P.J.A."/>
            <person name="Cock P.J.A."/>
        </authorList>
    </citation>
    <scope>NUCLEOTIDE SEQUENCE</scope>
    <source>
        <strain evidence="1">PWN146_assembly</strain>
    </source>
</reference>
<dbReference type="EMBL" id="LT575490">
    <property type="protein sequence ID" value="SAY45632.1"/>
    <property type="molecule type" value="Genomic_DNA"/>
</dbReference>
<protein>
    <submittedName>
        <fullName evidence="1">Uncharacterized protein</fullName>
    </submittedName>
</protein>
<name>A0A1C3HKT2_SERMA</name>